<evidence type="ECO:0000313" key="9">
    <source>
        <dbReference type="EMBL" id="KAG2174575.1"/>
    </source>
</evidence>
<dbReference type="InterPro" id="IPR044840">
    <property type="entry name" value="Nup188"/>
</dbReference>
<evidence type="ECO:0000256" key="1">
    <source>
        <dbReference type="ARBA" id="ARBA00004567"/>
    </source>
</evidence>
<evidence type="ECO:0000256" key="6">
    <source>
        <dbReference type="ARBA" id="ARBA00023132"/>
    </source>
</evidence>
<feature type="domain" description="Nucleoporin Nup188 N-terminal subdomain III" evidence="8">
    <location>
        <begin position="602"/>
        <end position="1076"/>
    </location>
</feature>
<name>A0A8H7U9E5_9FUNG</name>
<dbReference type="Pfam" id="PF21093">
    <property type="entry name" value="Nup188_N-subdom_III"/>
    <property type="match status" value="1"/>
</dbReference>
<dbReference type="Gene3D" id="1.25.10.70">
    <property type="match status" value="1"/>
</dbReference>
<keyword evidence="10" id="KW-1185">Reference proteome</keyword>
<protein>
    <recommendedName>
        <fullName evidence="8">Nucleoporin Nup188 N-terminal subdomain III domain-containing protein</fullName>
    </recommendedName>
</protein>
<dbReference type="EMBL" id="JAEPRA010000016">
    <property type="protein sequence ID" value="KAG2174575.1"/>
    <property type="molecule type" value="Genomic_DNA"/>
</dbReference>
<keyword evidence="7" id="KW-0539">Nucleus</keyword>
<keyword evidence="6" id="KW-0906">Nuclear pore complex</keyword>
<keyword evidence="2" id="KW-0813">Transport</keyword>
<dbReference type="GO" id="GO:0006405">
    <property type="term" value="P:RNA export from nucleus"/>
    <property type="evidence" value="ECO:0007669"/>
    <property type="project" value="TreeGrafter"/>
</dbReference>
<keyword evidence="5" id="KW-0811">Translocation</keyword>
<dbReference type="Proteomes" id="UP000612746">
    <property type="component" value="Unassembled WGS sequence"/>
</dbReference>
<evidence type="ECO:0000256" key="7">
    <source>
        <dbReference type="ARBA" id="ARBA00023242"/>
    </source>
</evidence>
<proteinExistence type="predicted"/>
<comment type="caution">
    <text evidence="9">The sequence shown here is derived from an EMBL/GenBank/DDBJ whole genome shotgun (WGS) entry which is preliminary data.</text>
</comment>
<dbReference type="GO" id="GO:0044611">
    <property type="term" value="C:nuclear pore inner ring"/>
    <property type="evidence" value="ECO:0007669"/>
    <property type="project" value="TreeGrafter"/>
</dbReference>
<dbReference type="GO" id="GO:0017056">
    <property type="term" value="F:structural constituent of nuclear pore"/>
    <property type="evidence" value="ECO:0007669"/>
    <property type="project" value="InterPro"/>
</dbReference>
<accession>A0A8H7U9E5</accession>
<dbReference type="InterPro" id="IPR048883">
    <property type="entry name" value="Nup188_N-subdom_III"/>
</dbReference>
<keyword evidence="3" id="KW-0509">mRNA transport</keyword>
<dbReference type="PANTHER" id="PTHR31431:SF1">
    <property type="entry name" value="NUCLEOPORIN NUP188"/>
    <property type="match status" value="1"/>
</dbReference>
<evidence type="ECO:0000256" key="2">
    <source>
        <dbReference type="ARBA" id="ARBA00022448"/>
    </source>
</evidence>
<evidence type="ECO:0000256" key="3">
    <source>
        <dbReference type="ARBA" id="ARBA00022816"/>
    </source>
</evidence>
<evidence type="ECO:0000256" key="4">
    <source>
        <dbReference type="ARBA" id="ARBA00022927"/>
    </source>
</evidence>
<evidence type="ECO:0000256" key="5">
    <source>
        <dbReference type="ARBA" id="ARBA00023010"/>
    </source>
</evidence>
<dbReference type="GO" id="GO:0006606">
    <property type="term" value="P:protein import into nucleus"/>
    <property type="evidence" value="ECO:0007669"/>
    <property type="project" value="TreeGrafter"/>
</dbReference>
<keyword evidence="4" id="KW-0653">Protein transport</keyword>
<gene>
    <name evidence="9" type="ORF">INT44_006838</name>
</gene>
<reference evidence="9" key="1">
    <citation type="submission" date="2020-12" db="EMBL/GenBank/DDBJ databases">
        <title>Metabolic potential, ecology and presence of endohyphal bacteria is reflected in genomic diversity of Mucoromycotina.</title>
        <authorList>
            <person name="Muszewska A."/>
            <person name="Okrasinska A."/>
            <person name="Steczkiewicz K."/>
            <person name="Drgas O."/>
            <person name="Orlowska M."/>
            <person name="Perlinska-Lenart U."/>
            <person name="Aleksandrzak-Piekarczyk T."/>
            <person name="Szatraj K."/>
            <person name="Zielenkiewicz U."/>
            <person name="Pilsyk S."/>
            <person name="Malc E."/>
            <person name="Mieczkowski P."/>
            <person name="Kruszewska J.S."/>
            <person name="Biernat P."/>
            <person name="Pawlowska J."/>
        </authorList>
    </citation>
    <scope>NUCLEOTIDE SEQUENCE</scope>
    <source>
        <strain evidence="9">WA0000051536</strain>
    </source>
</reference>
<dbReference type="OrthoDB" id="102511at2759"/>
<dbReference type="GO" id="GO:0051028">
    <property type="term" value="P:mRNA transport"/>
    <property type="evidence" value="ECO:0007669"/>
    <property type="project" value="UniProtKB-KW"/>
</dbReference>
<dbReference type="PANTHER" id="PTHR31431">
    <property type="entry name" value="NUCLEOPORIN NUP188 HOMOLOG"/>
    <property type="match status" value="1"/>
</dbReference>
<evidence type="ECO:0000259" key="8">
    <source>
        <dbReference type="Pfam" id="PF21093"/>
    </source>
</evidence>
<comment type="subcellular location">
    <subcellularLocation>
        <location evidence="1">Nucleus</location>
        <location evidence="1">Nuclear pore complex</location>
    </subcellularLocation>
</comment>
<sequence length="1799" mass="201490">MSSSSSNLIDDRFTRTYQDLQQLLQRGGDNTSLDRLQTVLEYRLKEYKQGLDAFGPPSPQARSKIKGDSPVTVDDRTIQLDKSERELICKLSDHWNLNEIQCASIWDSFKDLNKQLGSSKINLSAETFLESKEAIFIISEYYYSERIAFISSISCLMRLANEDGHPLKNLAHDTVTTLKKETTDNKLFVNCLFDQFRELRKKQPPAWCREIRKSTSWWAKQTLKEQRAILEIVFLCYHYSVCPPDQLTYMIHDFKESDFSRKQATSYLFDAEADHLLTSVVHLSLLISIEVLDPAAMSTLQNLPSTPSEKNLVNSPDAIVTINTMAAFMGTSQPHSVFLLAWSTFLTELSYHLDDNCPPAYAPVKQMLDGELPMGQNKYSYIKADSGTPNIPQKAQLNRIYVGRAFKLNVFQYITIMVKSSGFQQVDPNSFGYRYVTHRLLDNFLTTTRASFIPQESYDDLVQCTSLLYLDQADLCLTFWKDNFDESDQTSLLATAANRFPLQFTNFTDLLASLTGDAGSCHDSSAYQQPARNVFAYLSNRRTVTAMLPDTVTLQSEEADGGLIVWSDQQLLITGALPGRKLMITPKHKARLLSAPGEPRIVRWNVKYSGWLLLALVLEGFTRERATPTSEQAIFDFDKQLSGQNQVVVVSILELLQRTLEVCPSLGPKLVEHIEQASLQQLASDADTIPTPLNLLSLLQRVINTCASHPTYLVQVMTPAIRCLTALLPFHRDEVWSYLVSAPILPRMDQLRAQHAFSSSLAMTDASLQIQHILSTVECVNGQFSLLIAFLDLVKALVTDIQRQWWLDAKATVEKDGFSSSRRMQSEVLAHCLHFLMLDVFPAYSGWRYKLVSERFEIGTKILEIFIEVVQNFKAVDASSNSMYILNIKERLINNFLHQGNAYQISPLLDILATGTMMADARNRIQPLEAVQIERLTVLAYTFVKKLLTLRLKMVASQDNVEPSSLERFMLEQTVGDNKSDLILIIAKLVQYPYNHELPTLATDVLTRLFKLAYKWKSVPSFVGFFGDSEQAQKIIRSYLEIARDTRRSETLLTSIWQFIIAVVETQPGLAMLFLECGEYVMPSPKSAVRLLEEEKKKPNTQLGAKPSSDGKTPDSAVRIAVDLLSDWQRLLMDKPTVLSNTLRFLAAFWTTAFDHYDLVQRTRSDNALWDSIGQIVLNVEQGLDKGISISSPSSNGSLRRSCCNLLSKAYALRIIGLEVHLSSSMSSNQSVSEILPAGVKALLGKLGDPAKLELLRRNFLRTDFDFELSQLLNSSATSLLSTISSSDTSMLIIHSDRIGTGDSDCGDMEGQYGEAYIYDLALTKSRLNSLTADLRSRYLGSDPSLWNTPEAIAIKAVESESDTFMENLIRQNFNWSVADAQLQVLRSCRQFLEVSSLQSSDQLWSTRTTGEYELIRDVLKEITSNPNRGQVNRSVQVELIELARGLTEHWIETTAETASQTGAGSQKQFADKAYGLLSDFCSILRREQFPVISSVSGEMAPSFHRTIFEAILLCVRAVRRGTDELSTIDNGSAASQNVTTSLISVLEVVGESFVILVQRAAVNGQIYGSDIKLQLEAQELSRDIIVALSLIEEVTRPVYGVPPNLWLSVLDHYGVIPTLINLFVAGTDSAMQEVKRQGNSHTIDTWSIPSYAESALCLLLALAQTPLGAERLASHGLLYAFADNALIPLLQQGKVNAVVRVSESDPNDPNTVTMERNPLHSIWCQKLAVLISMLQCLSSSQDFALKVSEFLQITGPQINRAMSTHTDLSHQKSLTTAHLDEVDKISMILFYLANANVI</sequence>
<evidence type="ECO:0000313" key="10">
    <source>
        <dbReference type="Proteomes" id="UP000612746"/>
    </source>
</evidence>
<organism evidence="9 10">
    <name type="scientific">Umbelopsis vinacea</name>
    <dbReference type="NCBI Taxonomy" id="44442"/>
    <lineage>
        <taxon>Eukaryota</taxon>
        <taxon>Fungi</taxon>
        <taxon>Fungi incertae sedis</taxon>
        <taxon>Mucoromycota</taxon>
        <taxon>Mucoromycotina</taxon>
        <taxon>Umbelopsidomycetes</taxon>
        <taxon>Umbelopsidales</taxon>
        <taxon>Umbelopsidaceae</taxon>
        <taxon>Umbelopsis</taxon>
    </lineage>
</organism>